<dbReference type="InterPro" id="IPR029062">
    <property type="entry name" value="Class_I_gatase-like"/>
</dbReference>
<dbReference type="NCBIfam" id="TIGR00553">
    <property type="entry name" value="pabB"/>
    <property type="match status" value="1"/>
</dbReference>
<organism evidence="8 9">
    <name type="scientific">Martelella alba</name>
    <dbReference type="NCBI Taxonomy" id="2590451"/>
    <lineage>
        <taxon>Bacteria</taxon>
        <taxon>Pseudomonadati</taxon>
        <taxon>Pseudomonadota</taxon>
        <taxon>Alphaproteobacteria</taxon>
        <taxon>Hyphomicrobiales</taxon>
        <taxon>Aurantimonadaceae</taxon>
        <taxon>Martelella</taxon>
    </lineage>
</organism>
<dbReference type="GO" id="GO:0046820">
    <property type="term" value="F:4-amino-4-deoxychorismate synthase activity"/>
    <property type="evidence" value="ECO:0007669"/>
    <property type="project" value="UniProtKB-EC"/>
</dbReference>
<sequence length="675" mass="73163">MKVLIIDNFDSFTNNIAQCIYEICGCRPEIIPNNTPIAHVNITRYDAIILSPGPGTPANDDDFGICRLILAQRATPILGICLGHQGINHFYGGRVLRAPQPVHGYRSNVKHTGQGIFAGIPDNFAVVRYHSLICGEVPDCLEITAWTDDGLVMALAHRELPVYGVQFHPESIDSEYGHQILANFLDIASAKQARTSLYPEMQSVMAKVGGPTCMRVTAVPSGNGQGPEETFAERFSTCSHSFWLDSELSSGTHARYSVMGNGGPDGALIFSYQVATRRLTVTGPNGTAQLTGDLFELLDRIFSAISLEIAQPLPFPFQGGAVGYLGYELRTLKGGATRHQSHYPDALLYLPQNYIVFDHQEQTSWLCNAWGKPLEPASADGRSRRPAAGAEFIPGAVPAQALDLDDSHDEYIDKIENCLQEIINGEAYEICLTNRARLGFSQEPMAAYLKMRRISPVPYGAFFNNGTFAILSSSPETFLKIDREGRVSSKPIKGTRPRGTNREQDAALKQELASSAKDRAENLMIVDLVRHDLNSICVAGSVKVPSAFAIESYSSVHQLVSTVEGRLLAGTSLFHAIQACFPGGSMTGAPKIRAMEIIDRLEDSARGIYAGAIGWIGLDGYADLSIVIRTAVIKEGVAEFGIGGAIVAHSDPENEMLETLVKASVPFTALTDTPS</sequence>
<proteinExistence type="inferred from homology"/>
<dbReference type="PRINTS" id="PR00097">
    <property type="entry name" value="ANTSNTHASEII"/>
</dbReference>
<evidence type="ECO:0000259" key="7">
    <source>
        <dbReference type="Pfam" id="PF04715"/>
    </source>
</evidence>
<dbReference type="InterPro" id="IPR015890">
    <property type="entry name" value="Chorismate_C"/>
</dbReference>
<dbReference type="PRINTS" id="PR00096">
    <property type="entry name" value="GATASE"/>
</dbReference>
<name>A0ABY2SJ01_9HYPH</name>
<feature type="domain" description="Anthranilate synthase component I N-terminal" evidence="7">
    <location>
        <begin position="233"/>
        <end position="364"/>
    </location>
</feature>
<dbReference type="RefSeq" id="WP_136991461.1">
    <property type="nucleotide sequence ID" value="NZ_SZPQ01000027.1"/>
</dbReference>
<dbReference type="NCBIfam" id="TIGR00566">
    <property type="entry name" value="trpG_papA"/>
    <property type="match status" value="1"/>
</dbReference>
<dbReference type="InterPro" id="IPR006805">
    <property type="entry name" value="Anth_synth_I_N"/>
</dbReference>
<dbReference type="InterPro" id="IPR005801">
    <property type="entry name" value="ADC_synthase"/>
</dbReference>
<keyword evidence="8" id="KW-0032">Aminotransferase</keyword>
<dbReference type="EC" id="2.6.1.85" evidence="2"/>
<dbReference type="Proteomes" id="UP000305202">
    <property type="component" value="Unassembled WGS sequence"/>
</dbReference>
<dbReference type="InterPro" id="IPR019999">
    <property type="entry name" value="Anth_synth_I-like"/>
</dbReference>
<dbReference type="PANTHER" id="PTHR11236:SF18">
    <property type="entry name" value="AMINODEOXYCHORISMATE SYNTHASE"/>
    <property type="match status" value="1"/>
</dbReference>
<evidence type="ECO:0000259" key="6">
    <source>
        <dbReference type="Pfam" id="PF00425"/>
    </source>
</evidence>
<dbReference type="Pfam" id="PF00117">
    <property type="entry name" value="GATase"/>
    <property type="match status" value="1"/>
</dbReference>
<evidence type="ECO:0000256" key="2">
    <source>
        <dbReference type="ARBA" id="ARBA00013139"/>
    </source>
</evidence>
<comment type="caution">
    <text evidence="8">The sequence shown here is derived from an EMBL/GenBank/DDBJ whole genome shotgun (WGS) entry which is preliminary data.</text>
</comment>
<comment type="similarity">
    <text evidence="1">In the C-terminal section; belongs to the anthranilate synthase component I family.</text>
</comment>
<evidence type="ECO:0000256" key="4">
    <source>
        <dbReference type="ARBA" id="ARBA00022962"/>
    </source>
</evidence>
<evidence type="ECO:0000259" key="5">
    <source>
        <dbReference type="Pfam" id="PF00117"/>
    </source>
</evidence>
<reference evidence="8 9" key="1">
    <citation type="submission" date="2019-04" db="EMBL/GenBank/DDBJ databases">
        <authorList>
            <person name="Li M."/>
            <person name="Gao C."/>
        </authorList>
    </citation>
    <scope>NUCLEOTIDE SEQUENCE [LARGE SCALE GENOMIC DNA]</scope>
    <source>
        <strain evidence="8 9">BGMRC 2031</strain>
    </source>
</reference>
<dbReference type="InterPro" id="IPR017926">
    <property type="entry name" value="GATASE"/>
</dbReference>
<evidence type="ECO:0000256" key="1">
    <source>
        <dbReference type="ARBA" id="ARBA00005970"/>
    </source>
</evidence>
<keyword evidence="3 8" id="KW-0808">Transferase</keyword>
<keyword evidence="4" id="KW-0315">Glutamine amidotransferase</keyword>
<dbReference type="Pfam" id="PF04715">
    <property type="entry name" value="Anth_synt_I_N"/>
    <property type="match status" value="1"/>
</dbReference>
<dbReference type="Gene3D" id="3.40.50.880">
    <property type="match status" value="1"/>
</dbReference>
<feature type="domain" description="Glutamine amidotransferase" evidence="5">
    <location>
        <begin position="4"/>
        <end position="185"/>
    </location>
</feature>
<evidence type="ECO:0000313" key="9">
    <source>
        <dbReference type="Proteomes" id="UP000305202"/>
    </source>
</evidence>
<dbReference type="SUPFAM" id="SSF52317">
    <property type="entry name" value="Class I glutamine amidotransferase-like"/>
    <property type="match status" value="1"/>
</dbReference>
<dbReference type="InterPro" id="IPR005802">
    <property type="entry name" value="ADC_synth_comp_1"/>
</dbReference>
<dbReference type="PANTHER" id="PTHR11236">
    <property type="entry name" value="AMINOBENZOATE/ANTHRANILATE SYNTHASE"/>
    <property type="match status" value="1"/>
</dbReference>
<dbReference type="InterPro" id="IPR006221">
    <property type="entry name" value="TrpG/PapA_dom"/>
</dbReference>
<dbReference type="SUPFAM" id="SSF56322">
    <property type="entry name" value="ADC synthase"/>
    <property type="match status" value="1"/>
</dbReference>
<dbReference type="Pfam" id="PF00425">
    <property type="entry name" value="Chorismate_bind"/>
    <property type="match status" value="1"/>
</dbReference>
<dbReference type="PROSITE" id="PS51273">
    <property type="entry name" value="GATASE_TYPE_1"/>
    <property type="match status" value="1"/>
</dbReference>
<dbReference type="CDD" id="cd01743">
    <property type="entry name" value="GATase1_Anthranilate_Synthase"/>
    <property type="match status" value="1"/>
</dbReference>
<accession>A0ABY2SJ01</accession>
<dbReference type="PRINTS" id="PR00099">
    <property type="entry name" value="CPSGATASE"/>
</dbReference>
<evidence type="ECO:0000313" key="8">
    <source>
        <dbReference type="EMBL" id="TKI04611.1"/>
    </source>
</evidence>
<evidence type="ECO:0000256" key="3">
    <source>
        <dbReference type="ARBA" id="ARBA00022679"/>
    </source>
</evidence>
<dbReference type="Gene3D" id="3.60.120.10">
    <property type="entry name" value="Anthranilate synthase"/>
    <property type="match status" value="1"/>
</dbReference>
<keyword evidence="9" id="KW-1185">Reference proteome</keyword>
<protein>
    <recommendedName>
        <fullName evidence="2">aminodeoxychorismate synthase</fullName>
        <ecNumber evidence="2">2.6.1.85</ecNumber>
    </recommendedName>
</protein>
<feature type="domain" description="Chorismate-utilising enzyme C-terminal" evidence="6">
    <location>
        <begin position="408"/>
        <end position="662"/>
    </location>
</feature>
<gene>
    <name evidence="8" type="primary">pabB</name>
    <name evidence="8" type="ORF">FCN80_17500</name>
</gene>
<dbReference type="EMBL" id="SZPQ01000027">
    <property type="protein sequence ID" value="TKI04611.1"/>
    <property type="molecule type" value="Genomic_DNA"/>
</dbReference>